<dbReference type="AlphaFoldDB" id="A0A1R4H0Z6"/>
<dbReference type="Gene3D" id="1.20.120.330">
    <property type="entry name" value="Nucleotidyltransferases domain 2"/>
    <property type="match status" value="1"/>
</dbReference>
<dbReference type="Proteomes" id="UP000195442">
    <property type="component" value="Unassembled WGS sequence"/>
</dbReference>
<protein>
    <submittedName>
        <fullName evidence="1">Uncharacterized protein</fullName>
    </submittedName>
</protein>
<organism evidence="1 2">
    <name type="scientific">Crenothrix polyspora</name>
    <dbReference type="NCBI Taxonomy" id="360316"/>
    <lineage>
        <taxon>Bacteria</taxon>
        <taxon>Pseudomonadati</taxon>
        <taxon>Pseudomonadota</taxon>
        <taxon>Gammaproteobacteria</taxon>
        <taxon>Methylococcales</taxon>
        <taxon>Crenotrichaceae</taxon>
        <taxon>Crenothrix</taxon>
    </lineage>
</organism>
<accession>A0A1R4H0Z6</accession>
<sequence>MNSKFGKVVLLRKLGVIDKNQASAIRALGELRNKLAHKISNSNFTFATYIQTLDNQQLENMTNNFGCGIHETITVAEVVMSRREYVLASPKKALFLTANSILAHLHNQIQT</sequence>
<reference evidence="2" key="1">
    <citation type="submission" date="2017-02" db="EMBL/GenBank/DDBJ databases">
        <authorList>
            <person name="Daims H."/>
        </authorList>
    </citation>
    <scope>NUCLEOTIDE SEQUENCE [LARGE SCALE GENOMIC DNA]</scope>
</reference>
<name>A0A1R4H0Z6_9GAMM</name>
<evidence type="ECO:0000313" key="1">
    <source>
        <dbReference type="EMBL" id="SJM89923.1"/>
    </source>
</evidence>
<dbReference type="InterPro" id="IPR038026">
    <property type="entry name" value="MtlR-like_sf"/>
</dbReference>
<gene>
    <name evidence="1" type="ORF">CRENPOLYSF2_1390027</name>
</gene>
<evidence type="ECO:0000313" key="2">
    <source>
        <dbReference type="Proteomes" id="UP000195442"/>
    </source>
</evidence>
<dbReference type="SUPFAM" id="SSF158668">
    <property type="entry name" value="MtlR-like"/>
    <property type="match status" value="1"/>
</dbReference>
<dbReference type="OrthoDB" id="6388142at2"/>
<proteinExistence type="predicted"/>
<dbReference type="EMBL" id="FUKJ01000045">
    <property type="protein sequence ID" value="SJM89923.1"/>
    <property type="molecule type" value="Genomic_DNA"/>
</dbReference>
<keyword evidence="2" id="KW-1185">Reference proteome</keyword>
<dbReference type="RefSeq" id="WP_087145861.1">
    <property type="nucleotide sequence ID" value="NZ_FUKJ01000045.1"/>
</dbReference>